<organism evidence="2 3">
    <name type="scientific">Lentinula raphanica</name>
    <dbReference type="NCBI Taxonomy" id="153919"/>
    <lineage>
        <taxon>Eukaryota</taxon>
        <taxon>Fungi</taxon>
        <taxon>Dikarya</taxon>
        <taxon>Basidiomycota</taxon>
        <taxon>Agaricomycotina</taxon>
        <taxon>Agaricomycetes</taxon>
        <taxon>Agaricomycetidae</taxon>
        <taxon>Agaricales</taxon>
        <taxon>Marasmiineae</taxon>
        <taxon>Omphalotaceae</taxon>
        <taxon>Lentinula</taxon>
    </lineage>
</organism>
<name>A0AA38P6X9_9AGAR</name>
<feature type="region of interest" description="Disordered" evidence="1">
    <location>
        <begin position="319"/>
        <end position="360"/>
    </location>
</feature>
<gene>
    <name evidence="2" type="ORF">F5878DRAFT_726072</name>
</gene>
<dbReference type="AlphaFoldDB" id="A0AA38P6X9"/>
<protein>
    <submittedName>
        <fullName evidence="2">Uncharacterized protein</fullName>
    </submittedName>
</protein>
<evidence type="ECO:0000313" key="2">
    <source>
        <dbReference type="EMBL" id="KAJ3837438.1"/>
    </source>
</evidence>
<comment type="caution">
    <text evidence="2">The sequence shown here is derived from an EMBL/GenBank/DDBJ whole genome shotgun (WGS) entry which is preliminary data.</text>
</comment>
<reference evidence="2" key="1">
    <citation type="submission" date="2022-08" db="EMBL/GenBank/DDBJ databases">
        <authorList>
            <consortium name="DOE Joint Genome Institute"/>
            <person name="Min B."/>
            <person name="Riley R."/>
            <person name="Sierra-Patev S."/>
            <person name="Naranjo-Ortiz M."/>
            <person name="Looney B."/>
            <person name="Konkel Z."/>
            <person name="Slot J.C."/>
            <person name="Sakamoto Y."/>
            <person name="Steenwyk J.L."/>
            <person name="Rokas A."/>
            <person name="Carro J."/>
            <person name="Camarero S."/>
            <person name="Ferreira P."/>
            <person name="Molpeceres G."/>
            <person name="Ruiz-Duenas F.J."/>
            <person name="Serrano A."/>
            <person name="Henrissat B."/>
            <person name="Drula E."/>
            <person name="Hughes K.W."/>
            <person name="Mata J.L."/>
            <person name="Ishikawa N.K."/>
            <person name="Vargas-Isla R."/>
            <person name="Ushijima S."/>
            <person name="Smith C.A."/>
            <person name="Ahrendt S."/>
            <person name="Andreopoulos W."/>
            <person name="He G."/>
            <person name="Labutti K."/>
            <person name="Lipzen A."/>
            <person name="Ng V."/>
            <person name="Sandor L."/>
            <person name="Barry K."/>
            <person name="Martinez A.T."/>
            <person name="Xiao Y."/>
            <person name="Gibbons J.G."/>
            <person name="Terashima K."/>
            <person name="Hibbett D.S."/>
            <person name="Grigoriev I.V."/>
        </authorList>
    </citation>
    <scope>NUCLEOTIDE SEQUENCE</scope>
    <source>
        <strain evidence="2">TFB9207</strain>
    </source>
</reference>
<dbReference type="Proteomes" id="UP001163846">
    <property type="component" value="Unassembled WGS sequence"/>
</dbReference>
<accession>A0AA38P6X9</accession>
<evidence type="ECO:0000256" key="1">
    <source>
        <dbReference type="SAM" id="MobiDB-lite"/>
    </source>
</evidence>
<evidence type="ECO:0000313" key="3">
    <source>
        <dbReference type="Proteomes" id="UP001163846"/>
    </source>
</evidence>
<keyword evidence="3" id="KW-1185">Reference proteome</keyword>
<sequence length="398" mass="43701">MSTPLKPYTVSLFLSYICPPSQLTLSPLSPHLISKPLLQRHHFLGLDPDTDLKGYLMWASEDDVAFERLEGLAPPTAGDEDPVVGIRYTADKESIYAHAELLSYASHASAQIRLVFLWDPVDSAWKYHNIALMPFPAGATLDVADAIEKESPNPEIQLNGHEDDDDYWNSYGREDGKEHIPRNKSNGDLAGSEEAYWAQYASVQGTADSTIPTPRREAHHHDGEETYDDALARARGLPSNHYDHPEDHHDDQEVIDISYNTLNIPHPSTHPSRTSAANGVCPADLSDRLNSLPPRISQSPVAGSPSGPIHSNGTIYPDDSSIPDGHGKNRSLGALNVNGNDRSLSLTPRPPLPNGIGNMDEVTRSTIRGIYEMWKLSTTTQPVNTEEFLRLVGEAIAS</sequence>
<proteinExistence type="predicted"/>
<dbReference type="EMBL" id="MU806246">
    <property type="protein sequence ID" value="KAJ3837438.1"/>
    <property type="molecule type" value="Genomic_DNA"/>
</dbReference>